<evidence type="ECO:0000313" key="1">
    <source>
        <dbReference type="EMBL" id="AOJ09634.1"/>
    </source>
</evidence>
<sequence>MNVIIDGVQYVPAPAPCANPEALDVRFHCDDLGREVSIREYLGELLTTLWNEGEGFSGKRPFGNSGWYLDLYCALVAAGQLDGELDDDGCLVKCDQRKGDEIVRGLIGTMFSRS</sequence>
<dbReference type="AlphaFoldDB" id="A0A1B4G149"/>
<reference evidence="1 2" key="1">
    <citation type="submission" date="2015-12" db="EMBL/GenBank/DDBJ databases">
        <title>Diversity of Burkholderia near neighbor genomes.</title>
        <authorList>
            <person name="Sahl J."/>
            <person name="Wagner D."/>
            <person name="Keim P."/>
        </authorList>
    </citation>
    <scope>NUCLEOTIDE SEQUENCE [LARGE SCALE GENOMIC DNA]</scope>
    <source>
        <strain evidence="1 2">BDU8</strain>
    </source>
</reference>
<organism evidence="1 2">
    <name type="scientific">Burkholderia mayonis</name>
    <dbReference type="NCBI Taxonomy" id="1385591"/>
    <lineage>
        <taxon>Bacteria</taxon>
        <taxon>Pseudomonadati</taxon>
        <taxon>Pseudomonadota</taxon>
        <taxon>Betaproteobacteria</taxon>
        <taxon>Burkholderiales</taxon>
        <taxon>Burkholderiaceae</taxon>
        <taxon>Burkholderia</taxon>
        <taxon>pseudomallei group</taxon>
    </lineage>
</organism>
<dbReference type="Proteomes" id="UP000067711">
    <property type="component" value="Chromosome 1"/>
</dbReference>
<evidence type="ECO:0000313" key="2">
    <source>
        <dbReference type="Proteomes" id="UP000067711"/>
    </source>
</evidence>
<proteinExistence type="predicted"/>
<dbReference type="RefSeq" id="WP_066491601.1">
    <property type="nucleotide sequence ID" value="NZ_CP013389.1"/>
</dbReference>
<name>A0A1B4G149_9BURK</name>
<protein>
    <submittedName>
        <fullName evidence="1">Uncharacterized protein</fullName>
    </submittedName>
</protein>
<gene>
    <name evidence="1" type="ORF">WS71_20175</name>
</gene>
<dbReference type="EMBL" id="CP013389">
    <property type="protein sequence ID" value="AOJ09634.1"/>
    <property type="molecule type" value="Genomic_DNA"/>
</dbReference>
<accession>A0A1B4G149</accession>